<dbReference type="RefSeq" id="WP_027883970.1">
    <property type="nucleotide sequence ID" value="NZ_BMWY01000002.1"/>
</dbReference>
<dbReference type="Gene3D" id="3.40.50.1820">
    <property type="entry name" value="alpha/beta hydrolase"/>
    <property type="match status" value="1"/>
</dbReference>
<dbReference type="PANTHER" id="PTHR48081">
    <property type="entry name" value="AB HYDROLASE SUPERFAMILY PROTEIN C4A8.06C"/>
    <property type="match status" value="1"/>
</dbReference>
<proteinExistence type="predicted"/>
<evidence type="ECO:0000256" key="1">
    <source>
        <dbReference type="ARBA" id="ARBA00022801"/>
    </source>
</evidence>
<dbReference type="Proteomes" id="UP000615593">
    <property type="component" value="Unassembled WGS sequence"/>
</dbReference>
<evidence type="ECO:0000256" key="2">
    <source>
        <dbReference type="SAM" id="SignalP"/>
    </source>
</evidence>
<keyword evidence="2" id="KW-0732">Signal</keyword>
<feature type="chain" id="PRO_5046572570" description="BD-FAE-like domain-containing protein" evidence="2">
    <location>
        <begin position="19"/>
        <end position="300"/>
    </location>
</feature>
<evidence type="ECO:0000313" key="4">
    <source>
        <dbReference type="EMBL" id="GGZ49301.1"/>
    </source>
</evidence>
<feature type="signal peptide" evidence="2">
    <location>
        <begin position="1"/>
        <end position="18"/>
    </location>
</feature>
<dbReference type="SUPFAM" id="SSF53474">
    <property type="entry name" value="alpha/beta-Hydrolases"/>
    <property type="match status" value="1"/>
</dbReference>
<keyword evidence="1" id="KW-0378">Hydrolase</keyword>
<protein>
    <recommendedName>
        <fullName evidence="3">BD-FAE-like domain-containing protein</fullName>
    </recommendedName>
</protein>
<feature type="domain" description="BD-FAE-like" evidence="3">
    <location>
        <begin position="49"/>
        <end position="243"/>
    </location>
</feature>
<sequence length="300" mass="34037">MKLKFLLPLLFLSLFCKAQTRYIDDLFQPKKAIEKVYATKDGEQLKLYVYEPKNDSAKKRPIIIFMHGGGFGVGSPHNPAEVKFAKECAKKGYVAVQIGYRLTRKGKGFDCDYSAEGKRETFKKAAEDYLDAVKYMIQHHEEFNIDPNQIIAGGSSAGAEAVLHAVYQQNLLFEDASAYENIKFSGLFSLAGAMLDVRYLNEENATPAVFFHGTADNLVPYATAPHHYCDKNAPGYLILDGSKTITERLKQLETSYMLYTFKEAKHEISSIPFDYLDQVFPYFKEVFLEKKHIQSEVTIE</sequence>
<keyword evidence="5" id="KW-1185">Reference proteome</keyword>
<dbReference type="InterPro" id="IPR029058">
    <property type="entry name" value="AB_hydrolase_fold"/>
</dbReference>
<evidence type="ECO:0000313" key="5">
    <source>
        <dbReference type="Proteomes" id="UP000615593"/>
    </source>
</evidence>
<reference evidence="5" key="1">
    <citation type="journal article" date="2019" name="Int. J. Syst. Evol. Microbiol.">
        <title>The Global Catalogue of Microorganisms (GCM) 10K type strain sequencing project: providing services to taxonomists for standard genome sequencing and annotation.</title>
        <authorList>
            <consortium name="The Broad Institute Genomics Platform"/>
            <consortium name="The Broad Institute Genome Sequencing Center for Infectious Disease"/>
            <person name="Wu L."/>
            <person name="Ma J."/>
        </authorList>
    </citation>
    <scope>NUCLEOTIDE SEQUENCE [LARGE SCALE GENOMIC DNA]</scope>
    <source>
        <strain evidence="5">KCTC 12708</strain>
    </source>
</reference>
<dbReference type="InterPro" id="IPR050300">
    <property type="entry name" value="GDXG_lipolytic_enzyme"/>
</dbReference>
<dbReference type="GeneID" id="94368502"/>
<organism evidence="4 5">
    <name type="scientific">Mesonia mobilis</name>
    <dbReference type="NCBI Taxonomy" id="369791"/>
    <lineage>
        <taxon>Bacteria</taxon>
        <taxon>Pseudomonadati</taxon>
        <taxon>Bacteroidota</taxon>
        <taxon>Flavobacteriia</taxon>
        <taxon>Flavobacteriales</taxon>
        <taxon>Flavobacteriaceae</taxon>
        <taxon>Mesonia</taxon>
    </lineage>
</organism>
<name>A0ABQ3BL70_9FLAO</name>
<comment type="caution">
    <text evidence="4">The sequence shown here is derived from an EMBL/GenBank/DDBJ whole genome shotgun (WGS) entry which is preliminary data.</text>
</comment>
<dbReference type="Pfam" id="PF20434">
    <property type="entry name" value="BD-FAE"/>
    <property type="match status" value="1"/>
</dbReference>
<accession>A0ABQ3BL70</accession>
<gene>
    <name evidence="4" type="ORF">GCM10008088_08390</name>
</gene>
<dbReference type="EMBL" id="BMWY01000002">
    <property type="protein sequence ID" value="GGZ49301.1"/>
    <property type="molecule type" value="Genomic_DNA"/>
</dbReference>
<dbReference type="InterPro" id="IPR049492">
    <property type="entry name" value="BD-FAE-like_dom"/>
</dbReference>
<evidence type="ECO:0000259" key="3">
    <source>
        <dbReference type="Pfam" id="PF20434"/>
    </source>
</evidence>